<dbReference type="AlphaFoldDB" id="A0A1H9UE10"/>
<evidence type="ECO:0000259" key="2">
    <source>
        <dbReference type="PROSITE" id="PS50041"/>
    </source>
</evidence>
<evidence type="ECO:0000313" key="3">
    <source>
        <dbReference type="EMBL" id="SES07685.1"/>
    </source>
</evidence>
<dbReference type="Gene3D" id="3.10.20.320">
    <property type="entry name" value="Putative peptidoglycan bound protein (lpxtg motif)"/>
    <property type="match status" value="1"/>
</dbReference>
<name>A0A1H9UE10_9LACT</name>
<evidence type="ECO:0000256" key="1">
    <source>
        <dbReference type="ARBA" id="ARBA00022737"/>
    </source>
</evidence>
<dbReference type="InterPro" id="IPR009459">
    <property type="entry name" value="MucBP_dom"/>
</dbReference>
<dbReference type="SUPFAM" id="SSF56436">
    <property type="entry name" value="C-type lectin-like"/>
    <property type="match status" value="1"/>
</dbReference>
<keyword evidence="4" id="KW-1185">Reference proteome</keyword>
<proteinExistence type="predicted"/>
<organism evidence="3 4">
    <name type="scientific">Isobaculum melis</name>
    <dbReference type="NCBI Taxonomy" id="142588"/>
    <lineage>
        <taxon>Bacteria</taxon>
        <taxon>Bacillati</taxon>
        <taxon>Bacillota</taxon>
        <taxon>Bacilli</taxon>
        <taxon>Lactobacillales</taxon>
        <taxon>Carnobacteriaceae</taxon>
        <taxon>Isobaculum</taxon>
    </lineage>
</organism>
<sequence length="548" mass="61492">MLGCLMLFLMLAQRGSAVEQSDIEAKAVSTQPITFQVKRDGQKYVLENVNVEKNFGNIGSVEIEMPVGVKLNMEVPSSWSSSNDPNSPVISYQIDPKNTPQEVENVLKGMNFSIQKEDETQGEITITLSVETISSWQDPAPGGVKHYYKFVPKIVSWLDAYNEVKGLQHKGLTGYLATITSKEEHEFIFSSIAKNPGWLGGTRLVRNNLTTISDEDEISNKLTDYKTDKDNWYWANGPEAGEIFFVGKKSNGTTPANQYSGWSKNEPNNGWVVANGIEYTLQFAKDGKKEWNDLPNVVEPQHTQRFLQGYYVEFSAYGNQVEIDDKGSYSAPLPQSIKVQYLDQDSLQPLAPEVTTGSVFSIGDVYTTVQQNIDGYDVTVPSNASGVYSENPITVTYYYSKQTLTFYLQQVVVDPENQIVIPIQSYTEIRNVDALQPADITLINEKLNVLTNSLVGDGLDYTAASVYRNTIGRYYQVEAAIPEYYQYMGYVLTETNEPHLFANKQEGIPIIDGNGPKEYWITFYVKPTTIGPLPYSWFYSNTLFGNIN</sequence>
<keyword evidence="1" id="KW-0677">Repeat</keyword>
<dbReference type="PROSITE" id="PS50041">
    <property type="entry name" value="C_TYPE_LECTIN_2"/>
    <property type="match status" value="1"/>
</dbReference>
<evidence type="ECO:0000313" key="4">
    <source>
        <dbReference type="Proteomes" id="UP000198948"/>
    </source>
</evidence>
<dbReference type="Gene3D" id="3.10.100.10">
    <property type="entry name" value="Mannose-Binding Protein A, subunit A"/>
    <property type="match status" value="1"/>
</dbReference>
<reference evidence="3 4" key="1">
    <citation type="submission" date="2016-10" db="EMBL/GenBank/DDBJ databases">
        <authorList>
            <person name="de Groot N.N."/>
        </authorList>
    </citation>
    <scope>NUCLEOTIDE SEQUENCE [LARGE SCALE GENOMIC DNA]</scope>
    <source>
        <strain evidence="3 4">DSM 13760</strain>
    </source>
</reference>
<dbReference type="EMBL" id="FOHA01000028">
    <property type="protein sequence ID" value="SES07685.1"/>
    <property type="molecule type" value="Genomic_DNA"/>
</dbReference>
<feature type="domain" description="C-type lectin" evidence="2">
    <location>
        <begin position="148"/>
        <end position="293"/>
    </location>
</feature>
<dbReference type="InterPro" id="IPR001304">
    <property type="entry name" value="C-type_lectin-like"/>
</dbReference>
<dbReference type="Proteomes" id="UP000198948">
    <property type="component" value="Unassembled WGS sequence"/>
</dbReference>
<protein>
    <submittedName>
        <fullName evidence="3">MucBP domain-containing protein</fullName>
    </submittedName>
</protein>
<dbReference type="Pfam" id="PF06458">
    <property type="entry name" value="MucBP"/>
    <property type="match status" value="1"/>
</dbReference>
<accession>A0A1H9UE10</accession>
<dbReference type="InterPro" id="IPR016187">
    <property type="entry name" value="CTDL_fold"/>
</dbReference>
<gene>
    <name evidence="3" type="ORF">SAMN04488559_1288</name>
</gene>
<dbReference type="InterPro" id="IPR016186">
    <property type="entry name" value="C-type_lectin-like/link_sf"/>
</dbReference>